<keyword evidence="20 35" id="KW-0472">Membrane</keyword>
<keyword evidence="38" id="KW-1185">Reference proteome</keyword>
<dbReference type="SUPFAM" id="SSF48208">
    <property type="entry name" value="Six-hairpin glycosidases"/>
    <property type="match status" value="1"/>
</dbReference>
<keyword evidence="9 34" id="KW-0349">Heme</keyword>
<dbReference type="Proteomes" id="UP001055439">
    <property type="component" value="Chromosome 6"/>
</dbReference>
<dbReference type="InterPro" id="IPR017972">
    <property type="entry name" value="Cyt_P450_CS"/>
</dbReference>
<evidence type="ECO:0000256" key="3">
    <source>
        <dbReference type="ARBA" id="ARBA00004167"/>
    </source>
</evidence>
<keyword evidence="15" id="KW-0560">Oxidoreductase</keyword>
<dbReference type="InterPro" id="IPR001128">
    <property type="entry name" value="Cyt_P450"/>
</dbReference>
<evidence type="ECO:0000256" key="24">
    <source>
        <dbReference type="ARBA" id="ARBA00023295"/>
    </source>
</evidence>
<evidence type="ECO:0000256" key="31">
    <source>
        <dbReference type="ARBA" id="ARBA00051013"/>
    </source>
</evidence>
<evidence type="ECO:0000256" key="27">
    <source>
        <dbReference type="ARBA" id="ARBA00038974"/>
    </source>
</evidence>
<dbReference type="GO" id="GO:0008810">
    <property type="term" value="F:cellulase activity"/>
    <property type="evidence" value="ECO:0007669"/>
    <property type="project" value="UniProtKB-EC"/>
</dbReference>
<sequence>MVSAMDLKEHKFVVAGLLFFVTLVLAKIVAAVLAPKSRKRLPPTVAALPVVGGLLRFMKGPIPMIREEYAKLGSVFTVNIINRKITFFIGPEVSGHFFKAPEAQLSQQEVYQFNVPTFGPGVVFDVDYSVRQEQFRFFTEALRVTKLRSYVDQMIVEAEDYFSKWGESGTVDLKYELEHLIILTASRCLLGREVRDKLFDDVSALFHDLDNGMRPISVIFPYLPIPAHRRRDRARARIAEIFSTIIKSRKSSGKSEDDMLQCFIDSRYKDGRPTTEGEITGLLIAALFAGQHTSSITSTWTGAYMLRYKKYLTAALEEQRDIMRRHGDKVDHDILSEMDVLSRCIKEALRLHPPLIMLLRYSHDDFTVATKDGKEYDIPKGHIVATSPAFANRLPYIYKDPDTYDPDRFAPGRDEDKATGAFSYISFGGGRHGCLGEPFAYLQIKAIWSHLLRNFEFELISPFPENDWNAMVVGVKGEVMVQYKRPAAAVVTHRWNTTMHFSNRWGGSFDIQHDSHADDVQSSNMAIDKATLIREQLDETQQGWLLGPRDVKKDKYIDLWIVVCKKEMVKWVVYSLLIAFVVIGVPIIIAKMMPKHKEPVLLPDEYTVALRLALEFFNAQKSGSLPKNNGVPWRGNSGLQDGSELSDVKGGLVGGYYDSGNNIKFHYPMAFSMTLLSWSVVEYGPKYEAIGEHDHVRDIIKWGVDYLLRTFNSSASTISKMYCQVGVAQRDSNNPDDEYCWQRPEDMNYPRPVLTSTSAPDLGSEVAAALAAASLVFTAEDTAYSTKLVKAAKTAYRFATESGQQAPYSSGNQQIARFYNSTGYWDEFIWASAWLFYATGNYTYLSRATDPRVYHNANASFLKRPDSRVFSWDNKLPAAQLLLSRIRVLLNPGYPYEDMLSEFHANTDINMCSYLRQFNVFNWTKGGLAQLNRGRPRSLQYAANAAFLASLYADYMNASQVPGWYCGPNYFNSTTLRNFAASQVQYQPLLYLFAIQCCFRGLCNVSLMQINYILGANPGNMSYLVGYGNRYPKHVRHRGASTPNNGRQYSCTGGWTWRDSKAANPNVITGAMVGGPDKYDRFFDERKNGNYTEPTLAGNAGLVAALVSLTCSSGVGVDRNTIFSAVPSLHSNKPRPPSNWNP</sequence>
<dbReference type="GO" id="GO:0005506">
    <property type="term" value="F:iron ion binding"/>
    <property type="evidence" value="ECO:0007669"/>
    <property type="project" value="InterPro"/>
</dbReference>
<dbReference type="Gene3D" id="1.10.630.10">
    <property type="entry name" value="Cytochrome P450"/>
    <property type="match status" value="1"/>
</dbReference>
<feature type="transmembrane region" description="Helical" evidence="35">
    <location>
        <begin position="571"/>
        <end position="590"/>
    </location>
</feature>
<evidence type="ECO:0000256" key="1">
    <source>
        <dbReference type="ARBA" id="ARBA00000966"/>
    </source>
</evidence>
<dbReference type="AlphaFoldDB" id="A0A9E7GAB0"/>
<keyword evidence="8" id="KW-0489">Methyltransferase</keyword>
<keyword evidence="14" id="KW-0136">Cellulose degradation</keyword>
<dbReference type="PROSITE" id="PS00086">
    <property type="entry name" value="CYTOCHROME_P450"/>
    <property type="match status" value="1"/>
</dbReference>
<dbReference type="EMBL" id="CP097508">
    <property type="protein sequence ID" value="URE10650.1"/>
    <property type="molecule type" value="Genomic_DNA"/>
</dbReference>
<evidence type="ECO:0000256" key="8">
    <source>
        <dbReference type="ARBA" id="ARBA00022603"/>
    </source>
</evidence>
<evidence type="ECO:0000256" key="23">
    <source>
        <dbReference type="ARBA" id="ARBA00023277"/>
    </source>
</evidence>
<evidence type="ECO:0000256" key="22">
    <source>
        <dbReference type="ARBA" id="ARBA00023221"/>
    </source>
</evidence>
<evidence type="ECO:0000256" key="25">
    <source>
        <dbReference type="ARBA" id="ARBA00023326"/>
    </source>
</evidence>
<dbReference type="PRINTS" id="PR00465">
    <property type="entry name" value="EP450IV"/>
</dbReference>
<keyword evidence="21" id="KW-1207">Sterol metabolism</keyword>
<evidence type="ECO:0000256" key="21">
    <source>
        <dbReference type="ARBA" id="ARBA00023166"/>
    </source>
</evidence>
<keyword evidence="11 34" id="KW-0479">Metal-binding</keyword>
<keyword evidence="13" id="KW-0752">Steroid biosynthesis</keyword>
<dbReference type="GO" id="GO:0008168">
    <property type="term" value="F:methyltransferase activity"/>
    <property type="evidence" value="ECO:0007669"/>
    <property type="project" value="UniProtKB-KW"/>
</dbReference>
<keyword evidence="23" id="KW-0119">Carbohydrate metabolism</keyword>
<dbReference type="Gene3D" id="1.50.10.10">
    <property type="match status" value="2"/>
</dbReference>
<keyword evidence="19" id="KW-0443">Lipid metabolism</keyword>
<evidence type="ECO:0000256" key="34">
    <source>
        <dbReference type="PIRSR" id="PIRSR602403-1"/>
    </source>
</evidence>
<dbReference type="GO" id="GO:0008398">
    <property type="term" value="F:sterol 14-demethylase activity"/>
    <property type="evidence" value="ECO:0007669"/>
    <property type="project" value="UniProtKB-EC"/>
</dbReference>
<keyword evidence="16 34" id="KW-0408">Iron</keyword>
<evidence type="ECO:0000256" key="4">
    <source>
        <dbReference type="ARBA" id="ARBA00007072"/>
    </source>
</evidence>
<evidence type="ECO:0000313" key="37">
    <source>
        <dbReference type="EMBL" id="URE10650.1"/>
    </source>
</evidence>
<keyword evidence="35" id="KW-1133">Transmembrane helix</keyword>
<dbReference type="GO" id="GO:0016126">
    <property type="term" value="P:sterol biosynthetic process"/>
    <property type="evidence" value="ECO:0007669"/>
    <property type="project" value="UniProtKB-KW"/>
</dbReference>
<evidence type="ECO:0000256" key="12">
    <source>
        <dbReference type="ARBA" id="ARBA00022801"/>
    </source>
</evidence>
<reference evidence="37" key="1">
    <citation type="submission" date="2022-05" db="EMBL/GenBank/DDBJ databases">
        <title>The Musa troglodytarum L. genome provides insights into the mechanism of non-climacteric behaviour and enrichment of carotenoids.</title>
        <authorList>
            <person name="Wang J."/>
        </authorList>
    </citation>
    <scope>NUCLEOTIDE SEQUENCE</scope>
    <source>
        <tissue evidence="37">Leaf</tissue>
    </source>
</reference>
<evidence type="ECO:0000256" key="6">
    <source>
        <dbReference type="ARBA" id="ARBA00012601"/>
    </source>
</evidence>
<evidence type="ECO:0000256" key="16">
    <source>
        <dbReference type="ARBA" id="ARBA00023004"/>
    </source>
</evidence>
<feature type="binding site" description="axial binding residue" evidence="34">
    <location>
        <position position="434"/>
    </location>
    <ligand>
        <name>heme</name>
        <dbReference type="ChEBI" id="CHEBI:30413"/>
    </ligand>
    <ligandPart>
        <name>Fe</name>
        <dbReference type="ChEBI" id="CHEBI:18248"/>
    </ligandPart>
</feature>
<comment type="pathway">
    <text evidence="26">Steroid biosynthesis; zymosterol biosynthesis; zymosterol from lanosterol: step 1/6.</text>
</comment>
<comment type="catalytic activity">
    <reaction evidence="1">
        <text>Endohydrolysis of (1-&gt;4)-beta-D-glucosidic linkages in cellulose, lichenin and cereal beta-D-glucans.</text>
        <dbReference type="EC" id="3.2.1.4"/>
    </reaction>
</comment>
<dbReference type="Pfam" id="PF00067">
    <property type="entry name" value="p450"/>
    <property type="match status" value="1"/>
</dbReference>
<evidence type="ECO:0000256" key="26">
    <source>
        <dbReference type="ARBA" id="ARBA00037887"/>
    </source>
</evidence>
<dbReference type="InterPro" id="IPR012341">
    <property type="entry name" value="6hp_glycosidase-like_sf"/>
</dbReference>
<protein>
    <recommendedName>
        <fullName evidence="33">Obtusifoliol 14-alpha demethylase</fullName>
        <ecNumber evidence="27">1.14.14.154</ecNumber>
        <ecNumber evidence="6">3.2.1.4</ecNumber>
    </recommendedName>
    <alternativeName>
        <fullName evidence="28">CYPLI</fullName>
    </alternativeName>
    <alternativeName>
        <fullName evidence="30">Cytochrome P450 51</fullName>
    </alternativeName>
    <alternativeName>
        <fullName evidence="29">Cytochrome P450-LIA1</fullName>
    </alternativeName>
</protein>
<dbReference type="EC" id="1.14.14.154" evidence="27"/>
<dbReference type="InterPro" id="IPR036396">
    <property type="entry name" value="Cyt_P450_sf"/>
</dbReference>
<organism evidence="37 38">
    <name type="scientific">Musa troglodytarum</name>
    <name type="common">fe'i banana</name>
    <dbReference type="NCBI Taxonomy" id="320322"/>
    <lineage>
        <taxon>Eukaryota</taxon>
        <taxon>Viridiplantae</taxon>
        <taxon>Streptophyta</taxon>
        <taxon>Embryophyta</taxon>
        <taxon>Tracheophyta</taxon>
        <taxon>Spermatophyta</taxon>
        <taxon>Magnoliopsida</taxon>
        <taxon>Liliopsida</taxon>
        <taxon>Zingiberales</taxon>
        <taxon>Musaceae</taxon>
        <taxon>Musa</taxon>
    </lineage>
</organism>
<keyword evidence="25" id="KW-0624">Polysaccharide degradation</keyword>
<dbReference type="CDD" id="cd11042">
    <property type="entry name" value="CYP51-like"/>
    <property type="match status" value="1"/>
</dbReference>
<evidence type="ECO:0000256" key="20">
    <source>
        <dbReference type="ARBA" id="ARBA00023136"/>
    </source>
</evidence>
<accession>A0A9E7GAB0</accession>
<evidence type="ECO:0000256" key="19">
    <source>
        <dbReference type="ARBA" id="ARBA00023098"/>
    </source>
</evidence>
<comment type="similarity">
    <text evidence="4">Belongs to the glycosyl hydrolase 9 (cellulase E) family.</text>
</comment>
<keyword evidence="12" id="KW-0378">Hydrolase</keyword>
<dbReference type="PANTHER" id="PTHR22298">
    <property type="entry name" value="ENDO-1,4-BETA-GLUCANASE"/>
    <property type="match status" value="1"/>
</dbReference>
<dbReference type="EC" id="3.2.1.4" evidence="6"/>
<feature type="domain" description="Glycoside hydrolase family 9" evidence="36">
    <location>
        <begin position="1005"/>
        <end position="1106"/>
    </location>
</feature>
<dbReference type="SUPFAM" id="SSF48264">
    <property type="entry name" value="Cytochrome P450"/>
    <property type="match status" value="1"/>
</dbReference>
<keyword evidence="35" id="KW-0812">Transmembrane</keyword>
<evidence type="ECO:0000256" key="17">
    <source>
        <dbReference type="ARBA" id="ARBA00023011"/>
    </source>
</evidence>
<comment type="similarity">
    <text evidence="5">Belongs to the cytochrome P450 family.</text>
</comment>
<dbReference type="FunFam" id="1.10.630.10:FF:000028">
    <property type="entry name" value="Cytochrome p450 51g1"/>
    <property type="match status" value="1"/>
</dbReference>
<dbReference type="GO" id="GO:0030245">
    <property type="term" value="P:cellulose catabolic process"/>
    <property type="evidence" value="ECO:0007669"/>
    <property type="project" value="UniProtKB-KW"/>
</dbReference>
<name>A0A9E7GAB0_9LILI</name>
<keyword evidence="22" id="KW-0753">Steroid metabolism</keyword>
<evidence type="ECO:0000256" key="9">
    <source>
        <dbReference type="ARBA" id="ARBA00022617"/>
    </source>
</evidence>
<evidence type="ECO:0000259" key="36">
    <source>
        <dbReference type="Pfam" id="PF00759"/>
    </source>
</evidence>
<dbReference type="OrthoDB" id="10257085at2759"/>
<evidence type="ECO:0000256" key="10">
    <source>
        <dbReference type="ARBA" id="ARBA00022679"/>
    </source>
</evidence>
<dbReference type="GO" id="GO:0032259">
    <property type="term" value="P:methylation"/>
    <property type="evidence" value="ECO:0007669"/>
    <property type="project" value="UniProtKB-KW"/>
</dbReference>
<evidence type="ECO:0000256" key="11">
    <source>
        <dbReference type="ARBA" id="ARBA00022723"/>
    </source>
</evidence>
<keyword evidence="7" id="KW-0444">Lipid biosynthesis</keyword>
<evidence type="ECO:0000256" key="7">
    <source>
        <dbReference type="ARBA" id="ARBA00022516"/>
    </source>
</evidence>
<evidence type="ECO:0000256" key="30">
    <source>
        <dbReference type="ARBA" id="ARBA00042983"/>
    </source>
</evidence>
<dbReference type="InterPro" id="IPR008928">
    <property type="entry name" value="6-hairpin_glycosidase_sf"/>
</dbReference>
<dbReference type="PRINTS" id="PR00385">
    <property type="entry name" value="P450"/>
</dbReference>
<dbReference type="GO" id="GO:0020037">
    <property type="term" value="F:heme binding"/>
    <property type="evidence" value="ECO:0007669"/>
    <property type="project" value="InterPro"/>
</dbReference>
<gene>
    <name evidence="37" type="ORF">MUK42_23008</name>
</gene>
<comment type="cofactor">
    <cofactor evidence="2 34">
        <name>heme</name>
        <dbReference type="ChEBI" id="CHEBI:30413"/>
    </cofactor>
</comment>
<comment type="catalytic activity">
    <reaction evidence="31">
        <text>a 14alpha-methyl steroid + 3 reduced [NADPH--hemoprotein reductase] + 3 O2 = a Delta(14) steroid + formate + 3 oxidized [NADPH--hemoprotein reductase] + 4 H2O + 4 H(+)</text>
        <dbReference type="Rhea" id="RHEA:54028"/>
        <dbReference type="Rhea" id="RHEA-COMP:11964"/>
        <dbReference type="Rhea" id="RHEA-COMP:11965"/>
        <dbReference type="ChEBI" id="CHEBI:15377"/>
        <dbReference type="ChEBI" id="CHEBI:15378"/>
        <dbReference type="ChEBI" id="CHEBI:15379"/>
        <dbReference type="ChEBI" id="CHEBI:15740"/>
        <dbReference type="ChEBI" id="CHEBI:57618"/>
        <dbReference type="ChEBI" id="CHEBI:58210"/>
        <dbReference type="ChEBI" id="CHEBI:138029"/>
        <dbReference type="ChEBI" id="CHEBI:138031"/>
        <dbReference type="EC" id="1.14.14.154"/>
    </reaction>
</comment>
<evidence type="ECO:0000256" key="13">
    <source>
        <dbReference type="ARBA" id="ARBA00022955"/>
    </source>
</evidence>
<evidence type="ECO:0000256" key="29">
    <source>
        <dbReference type="ARBA" id="ARBA00042513"/>
    </source>
</evidence>
<keyword evidence="24" id="KW-0326">Glycosidase</keyword>
<keyword evidence="10" id="KW-0808">Transferase</keyword>
<feature type="domain" description="Glycoside hydrolase family 9" evidence="36">
    <location>
        <begin position="606"/>
        <end position="986"/>
    </location>
</feature>
<evidence type="ECO:0000256" key="5">
    <source>
        <dbReference type="ARBA" id="ARBA00010617"/>
    </source>
</evidence>
<keyword evidence="17" id="KW-0756">Sterol biosynthesis</keyword>
<comment type="function">
    <text evidence="32">Catalyzes the 14-alpha demethylation of obtusifoliol to 4 alpha-methyl-5 alpha-ergosta-8,14,24(28)-trien-3 beta-ol.</text>
</comment>
<dbReference type="InterPro" id="IPR002403">
    <property type="entry name" value="Cyt_P450_E_grp-IV"/>
</dbReference>
<keyword evidence="18" id="KW-0503">Monooxygenase</keyword>
<dbReference type="GO" id="GO:0016020">
    <property type="term" value="C:membrane"/>
    <property type="evidence" value="ECO:0007669"/>
    <property type="project" value="UniProtKB-SubCell"/>
</dbReference>
<proteinExistence type="inferred from homology"/>
<evidence type="ECO:0000256" key="33">
    <source>
        <dbReference type="ARBA" id="ARBA00072797"/>
    </source>
</evidence>
<comment type="subcellular location">
    <subcellularLocation>
        <location evidence="3">Membrane</location>
        <topology evidence="3">Single-pass membrane protein</topology>
    </subcellularLocation>
</comment>
<evidence type="ECO:0000256" key="32">
    <source>
        <dbReference type="ARBA" id="ARBA00058467"/>
    </source>
</evidence>
<evidence type="ECO:0000256" key="35">
    <source>
        <dbReference type="SAM" id="Phobius"/>
    </source>
</evidence>
<evidence type="ECO:0000256" key="18">
    <source>
        <dbReference type="ARBA" id="ARBA00023033"/>
    </source>
</evidence>
<evidence type="ECO:0000256" key="2">
    <source>
        <dbReference type="ARBA" id="ARBA00001971"/>
    </source>
</evidence>
<evidence type="ECO:0000256" key="14">
    <source>
        <dbReference type="ARBA" id="ARBA00023001"/>
    </source>
</evidence>
<dbReference type="InterPro" id="IPR001701">
    <property type="entry name" value="Glyco_hydro_9"/>
</dbReference>
<evidence type="ECO:0000256" key="15">
    <source>
        <dbReference type="ARBA" id="ARBA00023002"/>
    </source>
</evidence>
<dbReference type="Pfam" id="PF00759">
    <property type="entry name" value="Glyco_hydro_9"/>
    <property type="match status" value="2"/>
</dbReference>
<evidence type="ECO:0000256" key="28">
    <source>
        <dbReference type="ARBA" id="ARBA00042370"/>
    </source>
</evidence>
<evidence type="ECO:0000313" key="38">
    <source>
        <dbReference type="Proteomes" id="UP001055439"/>
    </source>
</evidence>